<keyword evidence="1" id="KW-0472">Membrane</keyword>
<evidence type="ECO:0000313" key="2">
    <source>
        <dbReference type="EMBL" id="MFL1731847.1"/>
    </source>
</evidence>
<name>A0ABW8U8L5_9GAMM</name>
<organism evidence="2 3">
    <name type="scientific">Moraxella oculi</name>
    <dbReference type="NCBI Taxonomy" id="2940516"/>
    <lineage>
        <taxon>Bacteria</taxon>
        <taxon>Pseudomonadati</taxon>
        <taxon>Pseudomonadota</taxon>
        <taxon>Gammaproteobacteria</taxon>
        <taxon>Moraxellales</taxon>
        <taxon>Moraxellaceae</taxon>
        <taxon>Moraxella</taxon>
    </lineage>
</organism>
<keyword evidence="1" id="KW-0812">Transmembrane</keyword>
<keyword evidence="3" id="KW-1185">Reference proteome</keyword>
<reference evidence="2 3" key="1">
    <citation type="submission" date="2024-11" db="EMBL/GenBank/DDBJ databases">
        <title>First Report of Moraxella oculi in Brazil in an Infectious Bovine Keratoconjunctivitis Outbreak.</title>
        <authorList>
            <person name="Carvalho C.V."/>
            <person name="Domingues R."/>
            <person name="Coutinho C."/>
            <person name="Honorio N.T.B.S."/>
            <person name="Faza D.R.L.R."/>
            <person name="Carvalho W.A."/>
            <person name="Machado A.B.F."/>
            <person name="Martins M.F."/>
            <person name="Gaspar E.B."/>
        </authorList>
    </citation>
    <scope>NUCLEOTIDE SEQUENCE [LARGE SCALE GENOMIC DNA]</scope>
    <source>
        <strain evidence="2 3">2117LE</strain>
    </source>
</reference>
<proteinExistence type="predicted"/>
<dbReference type="RefSeq" id="WP_249097988.1">
    <property type="nucleotide sequence ID" value="NZ_JAMBAQ010000002.1"/>
</dbReference>
<evidence type="ECO:0008006" key="4">
    <source>
        <dbReference type="Google" id="ProtNLM"/>
    </source>
</evidence>
<evidence type="ECO:0000313" key="3">
    <source>
        <dbReference type="Proteomes" id="UP001624684"/>
    </source>
</evidence>
<dbReference type="EMBL" id="JBJJXE010000002">
    <property type="protein sequence ID" value="MFL1731847.1"/>
    <property type="molecule type" value="Genomic_DNA"/>
</dbReference>
<accession>A0ABW8U8L5</accession>
<comment type="caution">
    <text evidence="2">The sequence shown here is derived from an EMBL/GenBank/DDBJ whole genome shotgun (WGS) entry which is preliminary data.</text>
</comment>
<feature type="transmembrane region" description="Helical" evidence="1">
    <location>
        <begin position="20"/>
        <end position="37"/>
    </location>
</feature>
<evidence type="ECO:0000256" key="1">
    <source>
        <dbReference type="SAM" id="Phobius"/>
    </source>
</evidence>
<feature type="transmembrane region" description="Helical" evidence="1">
    <location>
        <begin position="43"/>
        <end position="61"/>
    </location>
</feature>
<sequence length="152" mass="16976">MKVIDDGVQITLMGQNKDTLFLWSIAMLICAVVVAVICFTLPVPYAIASLAIWAVLMYFFNQKKHAAKSQKYHTQGLLVLKSHHIIINDMSIKLTKQAQIISENRCLIVRDGGVSHYFEGFDDQREIEVAKAVLGGQRIVKQAKSIKMNATA</sequence>
<protein>
    <recommendedName>
        <fullName evidence="4">DUF2244 domain-containing protein</fullName>
    </recommendedName>
</protein>
<gene>
    <name evidence="2" type="ORF">ACJHVH_02355</name>
</gene>
<dbReference type="Proteomes" id="UP001624684">
    <property type="component" value="Unassembled WGS sequence"/>
</dbReference>
<keyword evidence="1" id="KW-1133">Transmembrane helix</keyword>